<name>A0A2P5DE18_PARAD</name>
<dbReference type="EMBL" id="JXTB01000044">
    <property type="protein sequence ID" value="PON71519.1"/>
    <property type="molecule type" value="Genomic_DNA"/>
</dbReference>
<organism evidence="2 3">
    <name type="scientific">Parasponia andersonii</name>
    <name type="common">Sponia andersonii</name>
    <dbReference type="NCBI Taxonomy" id="3476"/>
    <lineage>
        <taxon>Eukaryota</taxon>
        <taxon>Viridiplantae</taxon>
        <taxon>Streptophyta</taxon>
        <taxon>Embryophyta</taxon>
        <taxon>Tracheophyta</taxon>
        <taxon>Spermatophyta</taxon>
        <taxon>Magnoliopsida</taxon>
        <taxon>eudicotyledons</taxon>
        <taxon>Gunneridae</taxon>
        <taxon>Pentapetalae</taxon>
        <taxon>rosids</taxon>
        <taxon>fabids</taxon>
        <taxon>Rosales</taxon>
        <taxon>Cannabaceae</taxon>
        <taxon>Parasponia</taxon>
    </lineage>
</organism>
<evidence type="ECO:0000313" key="3">
    <source>
        <dbReference type="Proteomes" id="UP000237105"/>
    </source>
</evidence>
<reference evidence="3" key="1">
    <citation type="submission" date="2016-06" db="EMBL/GenBank/DDBJ databases">
        <title>Parallel loss of symbiosis genes in relatives of nitrogen-fixing non-legume Parasponia.</title>
        <authorList>
            <person name="Van Velzen R."/>
            <person name="Holmer R."/>
            <person name="Bu F."/>
            <person name="Rutten L."/>
            <person name="Van Zeijl A."/>
            <person name="Liu W."/>
            <person name="Santuari L."/>
            <person name="Cao Q."/>
            <person name="Sharma T."/>
            <person name="Shen D."/>
            <person name="Roswanjaya Y."/>
            <person name="Wardhani T."/>
            <person name="Kalhor M.S."/>
            <person name="Jansen J."/>
            <person name="Van den Hoogen J."/>
            <person name="Gungor B."/>
            <person name="Hartog M."/>
            <person name="Hontelez J."/>
            <person name="Verver J."/>
            <person name="Yang W.-C."/>
            <person name="Schijlen E."/>
            <person name="Repin R."/>
            <person name="Schilthuizen M."/>
            <person name="Schranz E."/>
            <person name="Heidstra R."/>
            <person name="Miyata K."/>
            <person name="Fedorova E."/>
            <person name="Kohlen W."/>
            <person name="Bisseling T."/>
            <person name="Smit S."/>
            <person name="Geurts R."/>
        </authorList>
    </citation>
    <scope>NUCLEOTIDE SEQUENCE [LARGE SCALE GENOMIC DNA]</scope>
    <source>
        <strain evidence="3">cv. WU1-14</strain>
    </source>
</reference>
<keyword evidence="3" id="KW-1185">Reference proteome</keyword>
<evidence type="ECO:0000256" key="1">
    <source>
        <dbReference type="SAM" id="MobiDB-lite"/>
    </source>
</evidence>
<proteinExistence type="predicted"/>
<dbReference type="Proteomes" id="UP000237105">
    <property type="component" value="Unassembled WGS sequence"/>
</dbReference>
<dbReference type="OrthoDB" id="10294276at2759"/>
<sequence>MTTEESTLGQGRKSLLLTSITCSTSATSFTFTAKRLNSESPGLANNLLANSFCRRSVALRNGLDPYTNLATRGEDILYGMFATTRSNCGNSIFRASLRITCKTHLNKAYFKPLQRLKGFFQAFHRTCSGHRSYLQLTDLLTQCPKPVSEESPPSDRRFQWRQPY</sequence>
<accession>A0A2P5DE18</accession>
<feature type="region of interest" description="Disordered" evidence="1">
    <location>
        <begin position="145"/>
        <end position="164"/>
    </location>
</feature>
<comment type="caution">
    <text evidence="2">The sequence shown here is derived from an EMBL/GenBank/DDBJ whole genome shotgun (WGS) entry which is preliminary data.</text>
</comment>
<dbReference type="AlphaFoldDB" id="A0A2P5DE18"/>
<protein>
    <submittedName>
        <fullName evidence="2">Uncharacterized protein</fullName>
    </submittedName>
</protein>
<evidence type="ECO:0000313" key="2">
    <source>
        <dbReference type="EMBL" id="PON71519.1"/>
    </source>
</evidence>
<gene>
    <name evidence="2" type="ORF">PanWU01x14_073160</name>
</gene>